<reference evidence="1" key="1">
    <citation type="journal article" date="2014" name="Front. Microbiol.">
        <title>High frequency of phylogenetically diverse reductive dehalogenase-homologous genes in deep subseafloor sedimentary metagenomes.</title>
        <authorList>
            <person name="Kawai M."/>
            <person name="Futagami T."/>
            <person name="Toyoda A."/>
            <person name="Takaki Y."/>
            <person name="Nishi S."/>
            <person name="Hori S."/>
            <person name="Arai W."/>
            <person name="Tsubouchi T."/>
            <person name="Morono Y."/>
            <person name="Uchiyama I."/>
            <person name="Ito T."/>
            <person name="Fujiyama A."/>
            <person name="Inagaki F."/>
            <person name="Takami H."/>
        </authorList>
    </citation>
    <scope>NUCLEOTIDE SEQUENCE</scope>
    <source>
        <strain evidence="1">Expedition CK06-06</strain>
    </source>
</reference>
<protein>
    <submittedName>
        <fullName evidence="1">Uncharacterized protein</fullName>
    </submittedName>
</protein>
<evidence type="ECO:0000313" key="1">
    <source>
        <dbReference type="EMBL" id="GAH36997.1"/>
    </source>
</evidence>
<gene>
    <name evidence="1" type="ORF">S03H2_10680</name>
</gene>
<accession>X1EWS7</accession>
<sequence length="43" mass="5167">LEFLEHLQFLDVSFNEIKAHPPIEKKIANFVNRKKIEKDVLFQ</sequence>
<proteinExistence type="predicted"/>
<dbReference type="EMBL" id="BARU01005482">
    <property type="protein sequence ID" value="GAH36997.1"/>
    <property type="molecule type" value="Genomic_DNA"/>
</dbReference>
<dbReference type="AlphaFoldDB" id="X1EWS7"/>
<comment type="caution">
    <text evidence="1">The sequence shown here is derived from an EMBL/GenBank/DDBJ whole genome shotgun (WGS) entry which is preliminary data.</text>
</comment>
<name>X1EWS7_9ZZZZ</name>
<organism evidence="1">
    <name type="scientific">marine sediment metagenome</name>
    <dbReference type="NCBI Taxonomy" id="412755"/>
    <lineage>
        <taxon>unclassified sequences</taxon>
        <taxon>metagenomes</taxon>
        <taxon>ecological metagenomes</taxon>
    </lineage>
</organism>
<feature type="non-terminal residue" evidence="1">
    <location>
        <position position="1"/>
    </location>
</feature>